<keyword evidence="5 8" id="KW-0812">Transmembrane</keyword>
<feature type="transmembrane region" description="Helical" evidence="8">
    <location>
        <begin position="41"/>
        <end position="63"/>
    </location>
</feature>
<keyword evidence="3" id="KW-0813">Transport</keyword>
<keyword evidence="6 8" id="KW-1133">Transmembrane helix</keyword>
<evidence type="ECO:0000256" key="2">
    <source>
        <dbReference type="ARBA" id="ARBA00009773"/>
    </source>
</evidence>
<feature type="transmembrane region" description="Helical" evidence="8">
    <location>
        <begin position="248"/>
        <end position="266"/>
    </location>
</feature>
<dbReference type="STRING" id="1423730.FC75_GL001083"/>
<dbReference type="PANTHER" id="PTHR21716:SF53">
    <property type="entry name" value="PERMEASE PERM-RELATED"/>
    <property type="match status" value="1"/>
</dbReference>
<feature type="transmembrane region" description="Helical" evidence="8">
    <location>
        <begin position="75"/>
        <end position="96"/>
    </location>
</feature>
<evidence type="ECO:0000256" key="7">
    <source>
        <dbReference type="ARBA" id="ARBA00023136"/>
    </source>
</evidence>
<proteinExistence type="inferred from homology"/>
<name>A0A0R2FKZ5_9LACO</name>
<comment type="similarity">
    <text evidence="2">Belongs to the autoinducer-2 exporter (AI-2E) (TC 2.A.86) family.</text>
</comment>
<dbReference type="AlphaFoldDB" id="A0A0R2FKZ5"/>
<gene>
    <name evidence="9" type="ORF">FC75_GL001083</name>
</gene>
<sequence length="380" mass="41897">MMFQKIRESRLMFWSLEALIIVGLIIGLTNLSFLFKPIATFFSTLLIPFIAAGFLFYLFNPLVNWLGKLKIPRGVAIALIFVVVLALLGFLVATIIPNLIDQVTQLISGLPGFVRELRQALTQLSHYRWYQKFEVGKLVSKMQVEPAKMLQSVVGNFTAGVPGLIGSVASVVIGAITIPVLLFYMLKDGNRFVPAIQRLLPDRYGEEIQTVFTRMNQTLSHYIAGQAIECLFVGTFTFIGYLVIGMPYAFLLGFVAGVVTIIPYLGPYIGIAPALLIAMTIGWGKVALVIVVVLIVQQTDGNLIYPNVIGRSLNIHPLTIIVLLLVAGNIWGILGTILAVPVYAVAKTVLTYALELYRFHRTQAAQEPLLAKPDPKRPKP</sequence>
<dbReference type="Pfam" id="PF01594">
    <property type="entry name" value="AI-2E_transport"/>
    <property type="match status" value="1"/>
</dbReference>
<protein>
    <submittedName>
        <fullName evidence="9">Permease</fullName>
    </submittedName>
</protein>
<comment type="subcellular location">
    <subcellularLocation>
        <location evidence="1">Cell membrane</location>
        <topology evidence="1">Multi-pass membrane protein</topology>
    </subcellularLocation>
</comment>
<evidence type="ECO:0000313" key="9">
    <source>
        <dbReference type="EMBL" id="KRN24868.1"/>
    </source>
</evidence>
<evidence type="ECO:0000256" key="3">
    <source>
        <dbReference type="ARBA" id="ARBA00022448"/>
    </source>
</evidence>
<evidence type="ECO:0000256" key="1">
    <source>
        <dbReference type="ARBA" id="ARBA00004651"/>
    </source>
</evidence>
<dbReference type="Proteomes" id="UP000050865">
    <property type="component" value="Unassembled WGS sequence"/>
</dbReference>
<dbReference type="PATRIC" id="fig|1423730.4.peg.1138"/>
<dbReference type="PANTHER" id="PTHR21716">
    <property type="entry name" value="TRANSMEMBRANE PROTEIN"/>
    <property type="match status" value="1"/>
</dbReference>
<dbReference type="GO" id="GO:0005886">
    <property type="term" value="C:plasma membrane"/>
    <property type="evidence" value="ECO:0007669"/>
    <property type="project" value="UniProtKB-SubCell"/>
</dbReference>
<evidence type="ECO:0000256" key="5">
    <source>
        <dbReference type="ARBA" id="ARBA00022692"/>
    </source>
</evidence>
<dbReference type="GO" id="GO:0055085">
    <property type="term" value="P:transmembrane transport"/>
    <property type="evidence" value="ECO:0007669"/>
    <property type="project" value="TreeGrafter"/>
</dbReference>
<keyword evidence="4" id="KW-1003">Cell membrane</keyword>
<reference evidence="9 10" key="1">
    <citation type="journal article" date="2015" name="Genome Announc.">
        <title>Expanding the biotechnology potential of lactobacilli through comparative genomics of 213 strains and associated genera.</title>
        <authorList>
            <person name="Sun Z."/>
            <person name="Harris H.M."/>
            <person name="McCann A."/>
            <person name="Guo C."/>
            <person name="Argimon S."/>
            <person name="Zhang W."/>
            <person name="Yang X."/>
            <person name="Jeffery I.B."/>
            <person name="Cooney J.C."/>
            <person name="Kagawa T.F."/>
            <person name="Liu W."/>
            <person name="Song Y."/>
            <person name="Salvetti E."/>
            <person name="Wrobel A."/>
            <person name="Rasinkangas P."/>
            <person name="Parkhill J."/>
            <person name="Rea M.C."/>
            <person name="O'Sullivan O."/>
            <person name="Ritari J."/>
            <person name="Douillard F.P."/>
            <person name="Paul Ross R."/>
            <person name="Yang R."/>
            <person name="Briner A.E."/>
            <person name="Felis G.E."/>
            <person name="de Vos W.M."/>
            <person name="Barrangou R."/>
            <person name="Klaenhammer T.R."/>
            <person name="Caufield P.W."/>
            <person name="Cui Y."/>
            <person name="Zhang H."/>
            <person name="O'Toole P.W."/>
        </authorList>
    </citation>
    <scope>NUCLEOTIDE SEQUENCE [LARGE SCALE GENOMIC DNA]</scope>
    <source>
        <strain evidence="9 10">DSM 22697</strain>
    </source>
</reference>
<dbReference type="InterPro" id="IPR002549">
    <property type="entry name" value="AI-2E-like"/>
</dbReference>
<feature type="transmembrane region" description="Helical" evidence="8">
    <location>
        <begin position="164"/>
        <end position="186"/>
    </location>
</feature>
<feature type="transmembrane region" description="Helical" evidence="8">
    <location>
        <begin position="273"/>
        <end position="295"/>
    </location>
</feature>
<evidence type="ECO:0000256" key="6">
    <source>
        <dbReference type="ARBA" id="ARBA00022989"/>
    </source>
</evidence>
<feature type="transmembrane region" description="Helical" evidence="8">
    <location>
        <begin position="12"/>
        <end position="35"/>
    </location>
</feature>
<feature type="transmembrane region" description="Helical" evidence="8">
    <location>
        <begin position="315"/>
        <end position="346"/>
    </location>
</feature>
<dbReference type="EMBL" id="AYZJ01000020">
    <property type="protein sequence ID" value="KRN24868.1"/>
    <property type="molecule type" value="Genomic_DNA"/>
</dbReference>
<evidence type="ECO:0000256" key="8">
    <source>
        <dbReference type="SAM" id="Phobius"/>
    </source>
</evidence>
<keyword evidence="10" id="KW-1185">Reference proteome</keyword>
<organism evidence="9 10">
    <name type="scientific">Lacticaseibacillus camelliae DSM 22697 = JCM 13995</name>
    <dbReference type="NCBI Taxonomy" id="1423730"/>
    <lineage>
        <taxon>Bacteria</taxon>
        <taxon>Bacillati</taxon>
        <taxon>Bacillota</taxon>
        <taxon>Bacilli</taxon>
        <taxon>Lactobacillales</taxon>
        <taxon>Lactobacillaceae</taxon>
        <taxon>Lacticaseibacillus</taxon>
    </lineage>
</organism>
<evidence type="ECO:0000313" key="10">
    <source>
        <dbReference type="Proteomes" id="UP000050865"/>
    </source>
</evidence>
<comment type="caution">
    <text evidence="9">The sequence shown here is derived from an EMBL/GenBank/DDBJ whole genome shotgun (WGS) entry which is preliminary data.</text>
</comment>
<evidence type="ECO:0000256" key="4">
    <source>
        <dbReference type="ARBA" id="ARBA00022475"/>
    </source>
</evidence>
<keyword evidence="7 8" id="KW-0472">Membrane</keyword>
<accession>A0A0R2FKZ5</accession>
<feature type="transmembrane region" description="Helical" evidence="8">
    <location>
        <begin position="222"/>
        <end position="242"/>
    </location>
</feature>